<proteinExistence type="predicted"/>
<sequence>MISAGVDCNGPEFNRLNLLNREKDGLSLVDIQQALNEYKVDALHGSSYGMFRLAEAYYNGIGAKKQRISLCLGADGGFCI</sequence>
<reference evidence="1" key="1">
    <citation type="submission" date="2019-08" db="EMBL/GenBank/DDBJ databases">
        <authorList>
            <person name="Ashton P.M."/>
            <person name="Dallman T."/>
            <person name="Nair S."/>
            <person name="De Pinna E."/>
            <person name="Peters T."/>
            <person name="Grant K."/>
        </authorList>
    </citation>
    <scope>NUCLEOTIDE SEQUENCE</scope>
    <source>
        <strain evidence="1">779338</strain>
    </source>
</reference>
<organism evidence="1">
    <name type="scientific">Salmonella houtenae</name>
    <dbReference type="NCBI Taxonomy" id="59205"/>
    <lineage>
        <taxon>Bacteria</taxon>
        <taxon>Pseudomonadati</taxon>
        <taxon>Pseudomonadota</taxon>
        <taxon>Gammaproteobacteria</taxon>
        <taxon>Enterobacterales</taxon>
        <taxon>Enterobacteriaceae</taxon>
        <taxon>Salmonella</taxon>
    </lineage>
</organism>
<name>A0A5Y6MEK3_SALHO</name>
<evidence type="ECO:0000313" key="1">
    <source>
        <dbReference type="EMBL" id="ECK7333465.1"/>
    </source>
</evidence>
<comment type="caution">
    <text evidence="1">The sequence shown here is derived from an EMBL/GenBank/DDBJ whole genome shotgun (WGS) entry which is preliminary data.</text>
</comment>
<dbReference type="AlphaFoldDB" id="A0A5Y6MEK3"/>
<dbReference type="EMBL" id="AAJCYV010000064">
    <property type="protein sequence ID" value="ECK7333465.1"/>
    <property type="molecule type" value="Genomic_DNA"/>
</dbReference>
<gene>
    <name evidence="1" type="ORF">FRN20_22405</name>
</gene>
<accession>A0A5Y6MEK3</accession>
<protein>
    <submittedName>
        <fullName evidence="1">Uncharacterized protein</fullName>
    </submittedName>
</protein>